<dbReference type="InterPro" id="IPR047575">
    <property type="entry name" value="Sm"/>
</dbReference>
<gene>
    <name evidence="6" type="primary">LSM1</name>
</gene>
<dbReference type="PANTHER" id="PTHR15588">
    <property type="entry name" value="LSM1"/>
    <property type="match status" value="1"/>
</dbReference>
<dbReference type="GO" id="GO:0000290">
    <property type="term" value="P:deadenylation-dependent decapping of nuclear-transcribed mRNA"/>
    <property type="evidence" value="ECO:0007669"/>
    <property type="project" value="TreeGrafter"/>
</dbReference>
<dbReference type="InterPro" id="IPR001163">
    <property type="entry name" value="Sm_dom_euk/arc"/>
</dbReference>
<evidence type="ECO:0000259" key="7">
    <source>
        <dbReference type="PROSITE" id="PS52002"/>
    </source>
</evidence>
<dbReference type="InterPro" id="IPR034104">
    <property type="entry name" value="Lsm1"/>
</dbReference>
<evidence type="ECO:0000256" key="6">
    <source>
        <dbReference type="RuleBase" id="RU365047"/>
    </source>
</evidence>
<keyword evidence="3 6" id="KW-0507">mRNA processing</keyword>
<keyword evidence="8" id="KW-1185">Reference proteome</keyword>
<dbReference type="PROSITE" id="PS52002">
    <property type="entry name" value="SM"/>
    <property type="match status" value="1"/>
</dbReference>
<reference evidence="9" key="2">
    <citation type="submission" date="2015-08" db="UniProtKB">
        <authorList>
            <consortium name="WormBaseParasite"/>
        </authorList>
    </citation>
    <scope>IDENTIFICATION</scope>
</reference>
<dbReference type="WBParaSite" id="SVE_1930300.1">
    <property type="protein sequence ID" value="SVE_1930300.1"/>
    <property type="gene ID" value="SVE_1930300"/>
</dbReference>
<comment type="subunit">
    <text evidence="6">LSm subunits form a heteromer with a donut shape.</text>
</comment>
<dbReference type="AlphaFoldDB" id="A0A0K0G3J8"/>
<protein>
    <recommendedName>
        <fullName evidence="6">U6 snRNA-associated Sm-like protein LSm1</fullName>
    </recommendedName>
</protein>
<accession>A0A0K0G3J8</accession>
<dbReference type="GO" id="GO:0006397">
    <property type="term" value="P:mRNA processing"/>
    <property type="evidence" value="ECO:0007669"/>
    <property type="project" value="UniProtKB-UniRule"/>
</dbReference>
<comment type="function">
    <text evidence="6">Probably involved with other LSm subunits in the general process of degradation of mRNAs.</text>
</comment>
<dbReference type="InterPro" id="IPR044642">
    <property type="entry name" value="PTHR15588"/>
</dbReference>
<keyword evidence="5 6" id="KW-0687">Ribonucleoprotein</keyword>
<keyword evidence="2 6" id="KW-0963">Cytoplasm</keyword>
<organism evidence="8 9">
    <name type="scientific">Strongyloides venezuelensis</name>
    <name type="common">Threadworm</name>
    <dbReference type="NCBI Taxonomy" id="75913"/>
    <lineage>
        <taxon>Eukaryota</taxon>
        <taxon>Metazoa</taxon>
        <taxon>Ecdysozoa</taxon>
        <taxon>Nematoda</taxon>
        <taxon>Chromadorea</taxon>
        <taxon>Rhabditida</taxon>
        <taxon>Tylenchina</taxon>
        <taxon>Panagrolaimomorpha</taxon>
        <taxon>Strongyloidoidea</taxon>
        <taxon>Strongyloididae</taxon>
        <taxon>Strongyloides</taxon>
    </lineage>
</organism>
<dbReference type="GO" id="GO:0003729">
    <property type="term" value="F:mRNA binding"/>
    <property type="evidence" value="ECO:0007669"/>
    <property type="project" value="TreeGrafter"/>
</dbReference>
<dbReference type="GO" id="GO:1990904">
    <property type="term" value="C:ribonucleoprotein complex"/>
    <property type="evidence" value="ECO:0007669"/>
    <property type="project" value="UniProtKB-KW"/>
</dbReference>
<comment type="subcellular location">
    <subcellularLocation>
        <location evidence="6">Cytoplasm</location>
    </subcellularLocation>
    <subcellularLocation>
        <location evidence="6">Cytoplasm</location>
        <location evidence="6">P-body</location>
    </subcellularLocation>
</comment>
<proteinExistence type="inferred from homology"/>
<dbReference type="PANTHER" id="PTHR15588:SF8">
    <property type="entry name" value="U6 SNRNA-ASSOCIATED SM-LIKE PROTEIN LSM1"/>
    <property type="match status" value="1"/>
</dbReference>
<dbReference type="CDD" id="cd01728">
    <property type="entry name" value="LSm1"/>
    <property type="match status" value="1"/>
</dbReference>
<dbReference type="Pfam" id="PF01423">
    <property type="entry name" value="LSM"/>
    <property type="match status" value="1"/>
</dbReference>
<feature type="domain" description="Sm" evidence="7">
    <location>
        <begin position="9"/>
        <end position="84"/>
    </location>
</feature>
<dbReference type="SUPFAM" id="SSF50182">
    <property type="entry name" value="Sm-like ribonucleoproteins"/>
    <property type="match status" value="1"/>
</dbReference>
<evidence type="ECO:0000256" key="3">
    <source>
        <dbReference type="ARBA" id="ARBA00022664"/>
    </source>
</evidence>
<dbReference type="InterPro" id="IPR010920">
    <property type="entry name" value="LSM_dom_sf"/>
</dbReference>
<reference evidence="8" key="1">
    <citation type="submission" date="2014-07" db="EMBL/GenBank/DDBJ databases">
        <authorList>
            <person name="Martin A.A"/>
            <person name="De Silva N."/>
        </authorList>
    </citation>
    <scope>NUCLEOTIDE SEQUENCE</scope>
</reference>
<evidence type="ECO:0000256" key="5">
    <source>
        <dbReference type="ARBA" id="ARBA00023274"/>
    </source>
</evidence>
<dbReference type="Proteomes" id="UP000035680">
    <property type="component" value="Unassembled WGS sequence"/>
</dbReference>
<evidence type="ECO:0000256" key="4">
    <source>
        <dbReference type="ARBA" id="ARBA00022884"/>
    </source>
</evidence>
<dbReference type="Gene3D" id="2.30.30.100">
    <property type="match status" value="1"/>
</dbReference>
<dbReference type="GO" id="GO:0000932">
    <property type="term" value="C:P-body"/>
    <property type="evidence" value="ECO:0007669"/>
    <property type="project" value="UniProtKB-SubCell"/>
</dbReference>
<evidence type="ECO:0000256" key="2">
    <source>
        <dbReference type="ARBA" id="ARBA00022490"/>
    </source>
</evidence>
<evidence type="ECO:0000313" key="9">
    <source>
        <dbReference type="WBParaSite" id="SVE_1930300.1"/>
    </source>
</evidence>
<name>A0A0K0G3J8_STRVS</name>
<dbReference type="GO" id="GO:1990726">
    <property type="term" value="C:Lsm1-7-Pat1 complex"/>
    <property type="evidence" value="ECO:0007669"/>
    <property type="project" value="TreeGrafter"/>
</dbReference>
<evidence type="ECO:0000313" key="8">
    <source>
        <dbReference type="Proteomes" id="UP000035680"/>
    </source>
</evidence>
<dbReference type="SMART" id="SM00651">
    <property type="entry name" value="Sm"/>
    <property type="match status" value="1"/>
</dbReference>
<sequence length="142" mass="16108">MELPDPYLPGAVSLLDSLGKKVIVQLRDGRTLIGILSSIDQFANLVLDETTERIYVDKCYGDIPRGVFLIRGENVVLTGEIDESRKVELKEVDVTEILCMQQEKIEEKKAEFERRAKILAEKGHLIGEQQIRGSELMLEDTY</sequence>
<evidence type="ECO:0000256" key="1">
    <source>
        <dbReference type="ARBA" id="ARBA00006850"/>
    </source>
</evidence>
<comment type="similarity">
    <text evidence="1 6">Belongs to the snRNP Sm proteins family.</text>
</comment>
<keyword evidence="4 6" id="KW-0694">RNA-binding</keyword>